<dbReference type="InterPro" id="IPR036162">
    <property type="entry name" value="Resolvase-like_N_sf"/>
</dbReference>
<dbReference type="PROSITE" id="PS51737">
    <property type="entry name" value="RECOMBINASE_DNA_BIND"/>
    <property type="match status" value="1"/>
</dbReference>
<dbReference type="GO" id="GO:0000150">
    <property type="term" value="F:DNA strand exchange activity"/>
    <property type="evidence" value="ECO:0007669"/>
    <property type="project" value="InterPro"/>
</dbReference>
<dbReference type="PANTHER" id="PTHR30461">
    <property type="entry name" value="DNA-INVERTASE FROM LAMBDOID PROPHAGE"/>
    <property type="match status" value="1"/>
</dbReference>
<evidence type="ECO:0000256" key="1">
    <source>
        <dbReference type="ARBA" id="ARBA00022908"/>
    </source>
</evidence>
<feature type="domain" description="Resolvase/invertase-type recombinase catalytic" evidence="7">
    <location>
        <begin position="1"/>
        <end position="149"/>
    </location>
</feature>
<evidence type="ECO:0000256" key="3">
    <source>
        <dbReference type="ARBA" id="ARBA00023172"/>
    </source>
</evidence>
<reference evidence="9 10" key="1">
    <citation type="journal article" date="2012" name="J. Bacteriol.">
        <title>Draft Genome Sequences for Two Metal-Reducing Pelosinus fermentans Strains Isolated from a Cr(VI)-Contaminated Site and for Type Strain R7.</title>
        <authorList>
            <person name="Brown S.D."/>
            <person name="Podar M."/>
            <person name="Klingeman D.M."/>
            <person name="Johnson C.M."/>
            <person name="Yang Z.K."/>
            <person name="Utturkar S.M."/>
            <person name="Land M.L."/>
            <person name="Mosher J.J."/>
            <person name="Hurt R.A.Jr."/>
            <person name="Phelps T.J."/>
            <person name="Palumbo A.V."/>
            <person name="Arkin A.P."/>
            <person name="Hazen T.C."/>
            <person name="Elias D.A."/>
        </authorList>
    </citation>
    <scope>NUCLEOTIDE SEQUENCE [LARGE SCALE GENOMIC DNA]</scope>
    <source>
        <strain evidence="9 10">B4</strain>
    </source>
</reference>
<accession>I9LCU3</accession>
<dbReference type="InterPro" id="IPR006118">
    <property type="entry name" value="Recombinase_CS"/>
</dbReference>
<feature type="coiled-coil region" evidence="6">
    <location>
        <begin position="409"/>
        <end position="436"/>
    </location>
</feature>
<dbReference type="OrthoDB" id="9811097at2"/>
<name>I9LCU3_9FIRM</name>
<dbReference type="InterPro" id="IPR011109">
    <property type="entry name" value="DNA_bind_recombinase_dom"/>
</dbReference>
<evidence type="ECO:0000313" key="9">
    <source>
        <dbReference type="EMBL" id="EIW18166.1"/>
    </source>
</evidence>
<keyword evidence="10" id="KW-1185">Reference proteome</keyword>
<evidence type="ECO:0000259" key="8">
    <source>
        <dbReference type="PROSITE" id="PS51737"/>
    </source>
</evidence>
<dbReference type="InterPro" id="IPR025827">
    <property type="entry name" value="Zn_ribbon_recom_dom"/>
</dbReference>
<dbReference type="InterPro" id="IPR050639">
    <property type="entry name" value="SSR_resolvase"/>
</dbReference>
<dbReference type="AlphaFoldDB" id="I9LCU3"/>
<evidence type="ECO:0000259" key="7">
    <source>
        <dbReference type="PROSITE" id="PS51736"/>
    </source>
</evidence>
<dbReference type="Gene3D" id="3.90.1750.20">
    <property type="entry name" value="Putative Large Serine Recombinase, Chain B, Domain 2"/>
    <property type="match status" value="1"/>
</dbReference>
<keyword evidence="2" id="KW-0238">DNA-binding</keyword>
<dbReference type="Pfam" id="PF07508">
    <property type="entry name" value="Recombinase"/>
    <property type="match status" value="1"/>
</dbReference>
<feature type="active site" description="O-(5'-phospho-DNA)-serine intermediate" evidence="4 5">
    <location>
        <position position="9"/>
    </location>
</feature>
<dbReference type="InterPro" id="IPR038109">
    <property type="entry name" value="DNA_bind_recomb_sf"/>
</dbReference>
<evidence type="ECO:0000256" key="5">
    <source>
        <dbReference type="PROSITE-ProRule" id="PRU10137"/>
    </source>
</evidence>
<dbReference type="Pfam" id="PF00239">
    <property type="entry name" value="Resolvase"/>
    <property type="match status" value="1"/>
</dbReference>
<comment type="caution">
    <text evidence="9">The sequence shown here is derived from an EMBL/GenBank/DDBJ whole genome shotgun (WGS) entry which is preliminary data.</text>
</comment>
<evidence type="ECO:0000313" key="10">
    <source>
        <dbReference type="Proteomes" id="UP000004324"/>
    </source>
</evidence>
<dbReference type="Gene3D" id="3.40.50.1390">
    <property type="entry name" value="Resolvase, N-terminal catalytic domain"/>
    <property type="match status" value="1"/>
</dbReference>
<dbReference type="PANTHER" id="PTHR30461:SF23">
    <property type="entry name" value="DNA RECOMBINASE-RELATED"/>
    <property type="match status" value="1"/>
</dbReference>
<evidence type="ECO:0000256" key="6">
    <source>
        <dbReference type="SAM" id="Coils"/>
    </source>
</evidence>
<protein>
    <submittedName>
        <fullName evidence="9">Resolvase domain-containing protein</fullName>
    </submittedName>
</protein>
<keyword evidence="6" id="KW-0175">Coiled coil</keyword>
<keyword evidence="1" id="KW-0229">DNA integration</keyword>
<dbReference type="GO" id="GO:0015074">
    <property type="term" value="P:DNA integration"/>
    <property type="evidence" value="ECO:0007669"/>
    <property type="project" value="UniProtKB-KW"/>
</dbReference>
<evidence type="ECO:0000256" key="2">
    <source>
        <dbReference type="ARBA" id="ARBA00023125"/>
    </source>
</evidence>
<sequence>MNAIYCRVSTDLQAEIGYSIGDQIRTCHEHAAKLGLETSSSSEYIDDGYSGEYLERPALDRLRDDLHNKKIKNVIVYDPDRLSRNLTNQLLLADEIEKLNTKLYFVTGSYDASPEGRLFFSIRGAISAFEKAKIRERTLRGKRAKARSGKMIQKSRAYGYDWDDENSTYIVHQAEAAVVQMIYDLYLSKKVTIKDIAIFLRQQNITNQRDKPFTLSMIYRILTDEKYAGTKWSFNKYEKKISQYKRKKISRPQEDWIPIPITPIVTIDQFQKVRQILTENKRKSPRNTKHEYLLRNFLKCSVCGYSLSAHSKKHSSGKEYTWYKCNSGGSDKSLVPCGNPAISSLEIDEVVWKHLCTIIKNNKEQLLLVPQNSTASNAGQIKSIKNHQSELQKKQTTILRWFSEGMLTSNDAEKELNHLKKELQTLSESLIKLSSNPKSTAKIHPEEFFAAKSFIERRAIIEKLGWKFYIDHRVAPIKIRFKV</sequence>
<keyword evidence="3" id="KW-0233">DNA recombination</keyword>
<dbReference type="GO" id="GO:0003677">
    <property type="term" value="F:DNA binding"/>
    <property type="evidence" value="ECO:0007669"/>
    <property type="project" value="UniProtKB-KW"/>
</dbReference>
<organism evidence="9 10">
    <name type="scientific">Pelosinus fermentans B4</name>
    <dbReference type="NCBI Taxonomy" id="1149862"/>
    <lineage>
        <taxon>Bacteria</taxon>
        <taxon>Bacillati</taxon>
        <taxon>Bacillota</taxon>
        <taxon>Negativicutes</taxon>
        <taxon>Selenomonadales</taxon>
        <taxon>Sporomusaceae</taxon>
        <taxon>Pelosinus</taxon>
    </lineage>
</organism>
<dbReference type="PATRIC" id="fig|1149862.3.peg.2603"/>
<dbReference type="PROSITE" id="PS00397">
    <property type="entry name" value="RECOMBINASES_1"/>
    <property type="match status" value="1"/>
</dbReference>
<dbReference type="Pfam" id="PF13408">
    <property type="entry name" value="Zn_ribbon_recom"/>
    <property type="match status" value="1"/>
</dbReference>
<gene>
    <name evidence="9" type="ORF">FB4_3640</name>
</gene>
<feature type="domain" description="Recombinase" evidence="8">
    <location>
        <begin position="157"/>
        <end position="283"/>
    </location>
</feature>
<dbReference type="Proteomes" id="UP000004324">
    <property type="component" value="Unassembled WGS sequence"/>
</dbReference>
<dbReference type="InterPro" id="IPR006119">
    <property type="entry name" value="Resolv_N"/>
</dbReference>
<dbReference type="RefSeq" id="WP_007934779.1">
    <property type="nucleotide sequence ID" value="NZ_AKVJ01000028.1"/>
</dbReference>
<dbReference type="SUPFAM" id="SSF53041">
    <property type="entry name" value="Resolvase-like"/>
    <property type="match status" value="1"/>
</dbReference>
<proteinExistence type="predicted"/>
<dbReference type="SMART" id="SM00857">
    <property type="entry name" value="Resolvase"/>
    <property type="match status" value="1"/>
</dbReference>
<dbReference type="CDD" id="cd00338">
    <property type="entry name" value="Ser_Recombinase"/>
    <property type="match status" value="1"/>
</dbReference>
<evidence type="ECO:0000256" key="4">
    <source>
        <dbReference type="PIRSR" id="PIRSR606118-50"/>
    </source>
</evidence>
<dbReference type="EMBL" id="AKVJ01000028">
    <property type="protein sequence ID" value="EIW18166.1"/>
    <property type="molecule type" value="Genomic_DNA"/>
</dbReference>
<dbReference type="PROSITE" id="PS51736">
    <property type="entry name" value="RECOMBINASES_3"/>
    <property type="match status" value="1"/>
</dbReference>